<evidence type="ECO:0000256" key="4">
    <source>
        <dbReference type="SAM" id="MobiDB-lite"/>
    </source>
</evidence>
<dbReference type="PANTHER" id="PTHR36852">
    <property type="entry name" value="PROTEIN GVPL 2"/>
    <property type="match status" value="1"/>
</dbReference>
<comment type="subcellular location">
    <subcellularLocation>
        <location evidence="2">Gas vesicle</location>
    </subcellularLocation>
</comment>
<evidence type="ECO:0000256" key="2">
    <source>
        <dbReference type="ARBA" id="ARBA00035108"/>
    </source>
</evidence>
<reference evidence="5" key="1">
    <citation type="submission" date="2022-08" db="EMBL/GenBank/DDBJ databases">
        <authorList>
            <person name="Somphong A."/>
            <person name="Phongsopitanun W."/>
        </authorList>
    </citation>
    <scope>NUCLEOTIDE SEQUENCE</scope>
    <source>
        <strain evidence="5">LP05-1</strain>
    </source>
</reference>
<dbReference type="PANTHER" id="PTHR36852:SF1">
    <property type="entry name" value="PROTEIN GVPL 2"/>
    <property type="match status" value="1"/>
</dbReference>
<evidence type="ECO:0000313" key="6">
    <source>
        <dbReference type="Proteomes" id="UP001431313"/>
    </source>
</evidence>
<proteinExistence type="inferred from homology"/>
<dbReference type="RefSeq" id="WP_258789824.1">
    <property type="nucleotide sequence ID" value="NZ_JANUGQ010000023.1"/>
</dbReference>
<evidence type="ECO:0000256" key="3">
    <source>
        <dbReference type="ARBA" id="ARBA00035643"/>
    </source>
</evidence>
<feature type="region of interest" description="Disordered" evidence="4">
    <location>
        <begin position="143"/>
        <end position="162"/>
    </location>
</feature>
<feature type="compositionally biased region" description="Low complexity" evidence="4">
    <location>
        <begin position="261"/>
        <end position="309"/>
    </location>
</feature>
<dbReference type="Pfam" id="PF06386">
    <property type="entry name" value="GvpL_GvpF"/>
    <property type="match status" value="1"/>
</dbReference>
<feature type="compositionally biased region" description="Pro residues" evidence="4">
    <location>
        <begin position="310"/>
        <end position="321"/>
    </location>
</feature>
<comment type="similarity">
    <text evidence="3">Belongs to the gas vesicle GvpF/GvpL family.</text>
</comment>
<keyword evidence="1" id="KW-0304">Gas vesicle</keyword>
<dbReference type="EMBL" id="JANUGQ010000023">
    <property type="protein sequence ID" value="MCS0638531.1"/>
    <property type="molecule type" value="Genomic_DNA"/>
</dbReference>
<organism evidence="5 6">
    <name type="scientific">Streptomyces pyxinae</name>
    <dbReference type="NCBI Taxonomy" id="2970734"/>
    <lineage>
        <taxon>Bacteria</taxon>
        <taxon>Bacillati</taxon>
        <taxon>Actinomycetota</taxon>
        <taxon>Actinomycetes</taxon>
        <taxon>Kitasatosporales</taxon>
        <taxon>Streptomycetaceae</taxon>
        <taxon>Streptomyces</taxon>
    </lineage>
</organism>
<evidence type="ECO:0000313" key="5">
    <source>
        <dbReference type="EMBL" id="MCS0638531.1"/>
    </source>
</evidence>
<protein>
    <submittedName>
        <fullName evidence="5">GvpL/GvpF family gas vesicle protein</fullName>
    </submittedName>
</protein>
<feature type="region of interest" description="Disordered" evidence="4">
    <location>
        <begin position="258"/>
        <end position="321"/>
    </location>
</feature>
<evidence type="ECO:0000256" key="1">
    <source>
        <dbReference type="ARBA" id="ARBA00022987"/>
    </source>
</evidence>
<gene>
    <name evidence="5" type="ORF">NX801_23295</name>
</gene>
<sequence length="321" mass="32677">MTGGTVCYLYGIAGAEATGLYDAVGGLRGIGGAPVGVVADRGLAAVVGAVPAAEFEEAPLTRRLEDLDWLEAVARAHHEVVDAVAARTTVLPLRLATICRDQERVRALLAERRAGCLARLELLAGRVEWGVKVFVLASGPDAPGAPAERAGASGGTGLSPGRAYLRTRRHERDARDDAYALAEETVRRVRAAAAEFADEHAAHRVQQGPLARTGAENVANDAYLVPATASDAFLTAVREEAGGPGSVRVEITGPWAPYSFAADPEADPATAPRTDPGTAPAIAAEAVPASASGTAPAAASRAGPGAAPGTAPPGAPPEEEP</sequence>
<dbReference type="InterPro" id="IPR009430">
    <property type="entry name" value="GvpL/GvpF"/>
</dbReference>
<comment type="caution">
    <text evidence="5">The sequence shown here is derived from an EMBL/GenBank/DDBJ whole genome shotgun (WGS) entry which is preliminary data.</text>
</comment>
<dbReference type="Proteomes" id="UP001431313">
    <property type="component" value="Unassembled WGS sequence"/>
</dbReference>
<keyword evidence="6" id="KW-1185">Reference proteome</keyword>
<accession>A0ABT2CM64</accession>
<name>A0ABT2CM64_9ACTN</name>